<organism evidence="3 4">
    <name type="scientific">Sebaldella termitidis (strain ATCC 33386 / NCTC 11300)</name>
    <dbReference type="NCBI Taxonomy" id="526218"/>
    <lineage>
        <taxon>Bacteria</taxon>
        <taxon>Fusobacteriati</taxon>
        <taxon>Fusobacteriota</taxon>
        <taxon>Fusobacteriia</taxon>
        <taxon>Fusobacteriales</taxon>
        <taxon>Leptotrichiaceae</taxon>
        <taxon>Sebaldella</taxon>
    </lineage>
</organism>
<evidence type="ECO:0000256" key="2">
    <source>
        <dbReference type="SAM" id="SignalP"/>
    </source>
</evidence>
<feature type="chain" id="PRO_5003019821" evidence="2">
    <location>
        <begin position="21"/>
        <end position="168"/>
    </location>
</feature>
<dbReference type="SMART" id="SM00671">
    <property type="entry name" value="SEL1"/>
    <property type="match status" value="3"/>
</dbReference>
<evidence type="ECO:0000256" key="1">
    <source>
        <dbReference type="PROSITE-ProRule" id="PRU00339"/>
    </source>
</evidence>
<protein>
    <submittedName>
        <fullName evidence="3">TPR repeat-containing protein</fullName>
    </submittedName>
</protein>
<dbReference type="PANTHER" id="PTHR12558">
    <property type="entry name" value="CELL DIVISION CYCLE 16,23,27"/>
    <property type="match status" value="1"/>
</dbReference>
<dbReference type="Pfam" id="PF13181">
    <property type="entry name" value="TPR_8"/>
    <property type="match status" value="1"/>
</dbReference>
<dbReference type="Pfam" id="PF00515">
    <property type="entry name" value="TPR_1"/>
    <property type="match status" value="1"/>
</dbReference>
<dbReference type="SMART" id="SM00028">
    <property type="entry name" value="TPR"/>
    <property type="match status" value="3"/>
</dbReference>
<sequence length="168" mass="19750">MKRKFFIVITFMIFSFCLLADTENLKSGIISLNEKKYDESEKYLLKALNEDGNKNAYFYLGLLYNDVGKYDLAEEYYKKAIDEGSKNALNNLAMIYMDQEKYDLAEECYKMAVVKNVKGSVYNLANLYYILEKYDLAKRYYTIAAQEGDADAWEMLRIIELEVSRVYY</sequence>
<dbReference type="PANTHER" id="PTHR12558:SF13">
    <property type="entry name" value="CELL DIVISION CYCLE PROTEIN 27 HOMOLOG"/>
    <property type="match status" value="1"/>
</dbReference>
<feature type="signal peptide" evidence="2">
    <location>
        <begin position="1"/>
        <end position="20"/>
    </location>
</feature>
<dbReference type="STRING" id="526218.Sterm_2657"/>
<dbReference type="eggNOG" id="COG0790">
    <property type="taxonomic scope" value="Bacteria"/>
</dbReference>
<dbReference type="AlphaFoldDB" id="D1AMC8"/>
<dbReference type="EMBL" id="CP001739">
    <property type="protein sequence ID" value="ACZ09502.1"/>
    <property type="molecule type" value="Genomic_DNA"/>
</dbReference>
<proteinExistence type="predicted"/>
<reference evidence="4" key="1">
    <citation type="submission" date="2009-09" db="EMBL/GenBank/DDBJ databases">
        <title>The complete chromosome of Sebaldella termitidis ATCC 33386.</title>
        <authorList>
            <consortium name="US DOE Joint Genome Institute (JGI-PGF)"/>
            <person name="Lucas S."/>
            <person name="Copeland A."/>
            <person name="Lapidus A."/>
            <person name="Glavina del Rio T."/>
            <person name="Dalin E."/>
            <person name="Tice H."/>
            <person name="Bruce D."/>
            <person name="Goodwin L."/>
            <person name="Pitluck S."/>
            <person name="Kyrpides N."/>
            <person name="Mavromatis K."/>
            <person name="Ivanova N."/>
            <person name="Mikhailova N."/>
            <person name="Sims D."/>
            <person name="Meincke L."/>
            <person name="Brettin T."/>
            <person name="Detter J.C."/>
            <person name="Han C."/>
            <person name="Larimer F."/>
            <person name="Land M."/>
            <person name="Hauser L."/>
            <person name="Markowitz V."/>
            <person name="Cheng J.F."/>
            <person name="Hugenholtz P."/>
            <person name="Woyke T."/>
            <person name="Wu D."/>
            <person name="Eisen J.A."/>
        </authorList>
    </citation>
    <scope>NUCLEOTIDE SEQUENCE [LARGE SCALE GENOMIC DNA]</scope>
    <source>
        <strain evidence="4">ATCC 33386 / NCTC 11300</strain>
    </source>
</reference>
<dbReference type="InterPro" id="IPR006597">
    <property type="entry name" value="Sel1-like"/>
</dbReference>
<reference evidence="3 4" key="2">
    <citation type="journal article" date="2010" name="Stand. Genomic Sci.">
        <title>Complete genome sequence of Sebaldella termitidis type strain (NCTC 11300).</title>
        <authorList>
            <person name="Harmon-Smith M."/>
            <person name="Celia L."/>
            <person name="Chertkov O."/>
            <person name="Lapidus A."/>
            <person name="Copeland A."/>
            <person name="Glavina Del Rio T."/>
            <person name="Nolan M."/>
            <person name="Lucas S."/>
            <person name="Tice H."/>
            <person name="Cheng J.F."/>
            <person name="Han C."/>
            <person name="Detter J.C."/>
            <person name="Bruce D."/>
            <person name="Goodwin L."/>
            <person name="Pitluck S."/>
            <person name="Pati A."/>
            <person name="Liolios K."/>
            <person name="Ivanova N."/>
            <person name="Mavromatis K."/>
            <person name="Mikhailova N."/>
            <person name="Chen A."/>
            <person name="Palaniappan K."/>
            <person name="Land M."/>
            <person name="Hauser L."/>
            <person name="Chang Y.J."/>
            <person name="Jeffries C.D."/>
            <person name="Brettin T."/>
            <person name="Goker M."/>
            <person name="Beck B."/>
            <person name="Bristow J."/>
            <person name="Eisen J.A."/>
            <person name="Markowitz V."/>
            <person name="Hugenholtz P."/>
            <person name="Kyrpides N.C."/>
            <person name="Klenk H.P."/>
            <person name="Chen F."/>
        </authorList>
    </citation>
    <scope>NUCLEOTIDE SEQUENCE [LARGE SCALE GENOMIC DNA]</scope>
    <source>
        <strain evidence="4">ATCC 33386 / NCTC 11300</strain>
    </source>
</reference>
<dbReference type="PROSITE" id="PS50293">
    <property type="entry name" value="TPR_REGION"/>
    <property type="match status" value="1"/>
</dbReference>
<accession>D1AMC8</accession>
<name>D1AMC8_SEBTE</name>
<dbReference type="RefSeq" id="WP_012862096.1">
    <property type="nucleotide sequence ID" value="NC_013517.1"/>
</dbReference>
<feature type="repeat" description="TPR" evidence="1">
    <location>
        <begin position="54"/>
        <end position="87"/>
    </location>
</feature>
<evidence type="ECO:0000313" key="3">
    <source>
        <dbReference type="EMBL" id="ACZ09502.1"/>
    </source>
</evidence>
<dbReference type="HOGENOM" id="CLU_1585350_0_0_0"/>
<dbReference type="InterPro" id="IPR019734">
    <property type="entry name" value="TPR_rpt"/>
</dbReference>
<evidence type="ECO:0000313" key="4">
    <source>
        <dbReference type="Proteomes" id="UP000000845"/>
    </source>
</evidence>
<dbReference type="InterPro" id="IPR011990">
    <property type="entry name" value="TPR-like_helical_dom_sf"/>
</dbReference>
<dbReference type="SUPFAM" id="SSF81901">
    <property type="entry name" value="HCP-like"/>
    <property type="match status" value="1"/>
</dbReference>
<keyword evidence="1" id="KW-0802">TPR repeat</keyword>
<dbReference type="PROSITE" id="PS50005">
    <property type="entry name" value="TPR"/>
    <property type="match status" value="1"/>
</dbReference>
<dbReference type="KEGG" id="str:Sterm_2657"/>
<dbReference type="Proteomes" id="UP000000845">
    <property type="component" value="Chromosome"/>
</dbReference>
<dbReference type="Pfam" id="PF13432">
    <property type="entry name" value="TPR_16"/>
    <property type="match status" value="1"/>
</dbReference>
<dbReference type="Gene3D" id="1.25.40.10">
    <property type="entry name" value="Tetratricopeptide repeat domain"/>
    <property type="match status" value="1"/>
</dbReference>
<gene>
    <name evidence="3" type="ordered locus">Sterm_2657</name>
</gene>
<keyword evidence="4" id="KW-1185">Reference proteome</keyword>
<keyword evidence="2" id="KW-0732">Signal</keyword>